<dbReference type="OrthoDB" id="983143at2"/>
<dbReference type="EMBL" id="QWGR01000002">
    <property type="protein sequence ID" value="RIJ50165.1"/>
    <property type="molecule type" value="Genomic_DNA"/>
</dbReference>
<protein>
    <submittedName>
        <fullName evidence="1">Carboxypeptidase-like regulatory domain-containing protein</fullName>
    </submittedName>
</protein>
<keyword evidence="1" id="KW-0645">Protease</keyword>
<dbReference type="GO" id="GO:0004180">
    <property type="term" value="F:carboxypeptidase activity"/>
    <property type="evidence" value="ECO:0007669"/>
    <property type="project" value="UniProtKB-KW"/>
</dbReference>
<dbReference type="AlphaFoldDB" id="A0A399T5L3"/>
<comment type="caution">
    <text evidence="1">The sequence shown here is derived from an EMBL/GenBank/DDBJ whole genome shotgun (WGS) entry which is preliminary data.</text>
</comment>
<dbReference type="Pfam" id="PF13715">
    <property type="entry name" value="CarbopepD_reg_2"/>
    <property type="match status" value="1"/>
</dbReference>
<sequence length="841" mass="97404">MPSQTLLFGSRSRFTTIFILLLMLLANTVSGQQKMLNGVVTDRYTGDPIPFVNIIIKHSTIGTTTDTLGRFKIPFPKLTDTLAFSAIGYLAVNKLIPREDMSFMEIIMSEEVFDIQEVEVSPDEGPMRELFNHIMARKEANNPDQYNKFSYKKYTQWEYQINNVGEKLRNSRAFRNNPNLLKMGEDSTHFLPLYFSEQLVFNEIQKVPSKMKSTVLADRTNGVGVLNDLEISGYTSALDMEVNFYDNHIPLFTQNFVSPLSNNGWYYYKYFLADSVSVDGVMHYRVHFQPRRRGENTFKGHFITENKYYSIVEIDGDLSNTSGINFLRKLHLNSEYYFVNDSTPFYKRNKIDALFDYIPFETRNQDAKRLSLFYTQMATIDEVVIDPAGEIKLNTPKAKYETIKLPEALERDSAYWRMNRLEPLTESQILLGQAIDSISQIRQVNTVNNLARMSVTSYYDLGKFEIGPFTSFYNTNKVEGSKLFFGARTSEEISTRFMVWGGLGYSTRNEKISGMLGAGYKFKTIYRQVFKLSYDDKMIRHGENEKILYLYENAFTATENNLVSQLLKNDPLDEMYREQKIAAQYEKEWYPGLMNKLMLNYTRHYSPEFYPFLRNGEPVGSVAAAEISLDTRFSREEKVVDKGFLRLYMGSDFPIIHFTVAAGQAYYNNERSYYGRVASTIAQEVYMGMARFDYALEAGAWLGKLPYTMLDIPRGNETYGLYSYDFNLMNYLEFVHDKYFHAYMEYHLNGFFFRRVPILKRANFREVFSAKLLVGSVSDKHQQIVSFPVPVHDMEKPYIELGAGVENILSMARIEALWRVQPKSVIGAPQFGIRARFEIVL</sequence>
<reference evidence="1 2" key="1">
    <citation type="submission" date="2018-08" db="EMBL/GenBank/DDBJ databases">
        <title>Pallidiluteibacterium maritimus gen. nov., sp. nov., isolated from coastal sediment.</title>
        <authorList>
            <person name="Zhou L.Y."/>
        </authorList>
    </citation>
    <scope>NUCLEOTIDE SEQUENCE [LARGE SCALE GENOMIC DNA]</scope>
    <source>
        <strain evidence="1 2">XSD2</strain>
    </source>
</reference>
<evidence type="ECO:0000313" key="2">
    <source>
        <dbReference type="Proteomes" id="UP000265926"/>
    </source>
</evidence>
<gene>
    <name evidence="1" type="ORF">D1614_05320</name>
</gene>
<evidence type="ECO:0000313" key="1">
    <source>
        <dbReference type="EMBL" id="RIJ50165.1"/>
    </source>
</evidence>
<keyword evidence="1" id="KW-0121">Carboxypeptidase</keyword>
<accession>A0A399T5L3</accession>
<proteinExistence type="predicted"/>
<dbReference type="Gene3D" id="2.60.40.1120">
    <property type="entry name" value="Carboxypeptidase-like, regulatory domain"/>
    <property type="match status" value="1"/>
</dbReference>
<organism evidence="1 2">
    <name type="scientific">Maribellus luteus</name>
    <dbReference type="NCBI Taxonomy" id="2305463"/>
    <lineage>
        <taxon>Bacteria</taxon>
        <taxon>Pseudomonadati</taxon>
        <taxon>Bacteroidota</taxon>
        <taxon>Bacteroidia</taxon>
        <taxon>Marinilabiliales</taxon>
        <taxon>Prolixibacteraceae</taxon>
        <taxon>Maribellus</taxon>
    </lineage>
</organism>
<dbReference type="SUPFAM" id="SSF49464">
    <property type="entry name" value="Carboxypeptidase regulatory domain-like"/>
    <property type="match status" value="1"/>
</dbReference>
<dbReference type="InterPro" id="IPR043741">
    <property type="entry name" value="DUF5686"/>
</dbReference>
<dbReference type="InterPro" id="IPR008969">
    <property type="entry name" value="CarboxyPept-like_regulatory"/>
</dbReference>
<keyword evidence="1" id="KW-0378">Hydrolase</keyword>
<dbReference type="Proteomes" id="UP000265926">
    <property type="component" value="Unassembled WGS sequence"/>
</dbReference>
<name>A0A399T5L3_9BACT</name>
<dbReference type="Pfam" id="PF18939">
    <property type="entry name" value="DUF5686"/>
    <property type="match status" value="1"/>
</dbReference>
<keyword evidence="2" id="KW-1185">Reference proteome</keyword>